<dbReference type="GO" id="GO:0043041">
    <property type="term" value="P:amino acid activation for nonribosomal peptide biosynthetic process"/>
    <property type="evidence" value="ECO:0007669"/>
    <property type="project" value="TreeGrafter"/>
</dbReference>
<dbReference type="GO" id="GO:0009239">
    <property type="term" value="P:enterobactin biosynthetic process"/>
    <property type="evidence" value="ECO:0007669"/>
    <property type="project" value="TreeGrafter"/>
</dbReference>
<dbReference type="GO" id="GO:0008610">
    <property type="term" value="P:lipid biosynthetic process"/>
    <property type="evidence" value="ECO:0007669"/>
    <property type="project" value="UniProtKB-ARBA"/>
</dbReference>
<evidence type="ECO:0000313" key="2">
    <source>
        <dbReference type="EMBL" id="SCG46584.1"/>
    </source>
</evidence>
<dbReference type="InterPro" id="IPR023213">
    <property type="entry name" value="CAT-like_dom_sf"/>
</dbReference>
<organism evidence="2 3">
    <name type="scientific">Micromonospora echinaurantiaca</name>
    <dbReference type="NCBI Taxonomy" id="47857"/>
    <lineage>
        <taxon>Bacteria</taxon>
        <taxon>Bacillati</taxon>
        <taxon>Actinomycetota</taxon>
        <taxon>Actinomycetes</taxon>
        <taxon>Micromonosporales</taxon>
        <taxon>Micromonosporaceae</taxon>
        <taxon>Micromonospora</taxon>
    </lineage>
</organism>
<dbReference type="PANTHER" id="PTHR45527:SF1">
    <property type="entry name" value="FATTY ACID SYNTHASE"/>
    <property type="match status" value="1"/>
</dbReference>
<dbReference type="CDD" id="cd19531">
    <property type="entry name" value="LCL_NRPS-like"/>
    <property type="match status" value="1"/>
</dbReference>
<reference evidence="2 3" key="1">
    <citation type="submission" date="2016-06" db="EMBL/GenBank/DDBJ databases">
        <authorList>
            <person name="Kjaerup R.B."/>
            <person name="Dalgaard T.S."/>
            <person name="Juul-Madsen H.R."/>
        </authorList>
    </citation>
    <scope>NUCLEOTIDE SEQUENCE [LARGE SCALE GENOMIC DNA]</scope>
    <source>
        <strain evidence="2 3">DSM 43904</strain>
    </source>
</reference>
<feature type="domain" description="Condensation" evidence="1">
    <location>
        <begin position="8"/>
        <end position="434"/>
    </location>
</feature>
<evidence type="ECO:0000313" key="3">
    <source>
        <dbReference type="Proteomes" id="UP000198217"/>
    </source>
</evidence>
<dbReference type="Pfam" id="PF00668">
    <property type="entry name" value="Condensation"/>
    <property type="match status" value="1"/>
</dbReference>
<dbReference type="Gene3D" id="3.30.559.10">
    <property type="entry name" value="Chloramphenicol acetyltransferase-like domain"/>
    <property type="match status" value="1"/>
</dbReference>
<sequence length="438" mass="48908">MLLPMAHREAPASIGQRLLWFLEHYRPDTASLNCPVVCKLHGPLDVTELQVALGRLTRRHEALRTTLVRRGRELVQHIHDDLPPPFEVVPLAAEPDRLDAVVAEAVERELHTPVDVGRHPLRVTLWRLGPDEHMLCLNMHHLVSDAWSCGIVLQDLIRFLDAGPDGDPGLPPVQWQYPDFARWQHEQLTTGALKVHQDYWIRQLRGMKLVELPPAVPATDGGRPTGIEVATIDAGVFNRLKAVARGERTTPFAVMLSLYYLLLAQRTGQTDISVASLFANRSVKGVQTTVGFFANMVVLRNQVDPDVPFVEVVRRVRGTVIDGFLHEGIPYQMLPLNLQNTSGRVDDVVFQMLLTPPPGTKVQARGVEFELYTPDSLGSRFGLELGLIPQHSGACQAMLFYTTDRFQPAWAEEFLADYLTLARAAAARPTEPLSLTRV</sequence>
<dbReference type="GO" id="GO:0047527">
    <property type="term" value="F:2,3-dihydroxybenzoate-serine ligase activity"/>
    <property type="evidence" value="ECO:0007669"/>
    <property type="project" value="TreeGrafter"/>
</dbReference>
<name>A0A1C5HKN8_9ACTN</name>
<dbReference type="EMBL" id="LT607750">
    <property type="protein sequence ID" value="SCG46584.1"/>
    <property type="molecule type" value="Genomic_DNA"/>
</dbReference>
<dbReference type="GO" id="GO:0005829">
    <property type="term" value="C:cytosol"/>
    <property type="evidence" value="ECO:0007669"/>
    <property type="project" value="TreeGrafter"/>
</dbReference>
<dbReference type="InterPro" id="IPR001242">
    <property type="entry name" value="Condensation_dom"/>
</dbReference>
<keyword evidence="3" id="KW-1185">Reference proteome</keyword>
<dbReference type="AlphaFoldDB" id="A0A1C5HKN8"/>
<protein>
    <submittedName>
        <fullName evidence="2">Condensation domain-containing protein</fullName>
    </submittedName>
</protein>
<dbReference type="GO" id="GO:0031177">
    <property type="term" value="F:phosphopantetheine binding"/>
    <property type="evidence" value="ECO:0007669"/>
    <property type="project" value="TreeGrafter"/>
</dbReference>
<dbReference type="Proteomes" id="UP000198217">
    <property type="component" value="Chromosome I"/>
</dbReference>
<dbReference type="GO" id="GO:0009366">
    <property type="term" value="C:enterobactin synthetase complex"/>
    <property type="evidence" value="ECO:0007669"/>
    <property type="project" value="TreeGrafter"/>
</dbReference>
<dbReference type="SUPFAM" id="SSF52777">
    <property type="entry name" value="CoA-dependent acyltransferases"/>
    <property type="match status" value="2"/>
</dbReference>
<evidence type="ECO:0000259" key="1">
    <source>
        <dbReference type="Pfam" id="PF00668"/>
    </source>
</evidence>
<proteinExistence type="predicted"/>
<accession>A0A1C5HKN8</accession>
<gene>
    <name evidence="2" type="ORF">GA0070609_1801</name>
</gene>
<dbReference type="Gene3D" id="3.30.559.30">
    <property type="entry name" value="Nonribosomal peptide synthetase, condensation domain"/>
    <property type="match status" value="1"/>
</dbReference>
<dbReference type="PANTHER" id="PTHR45527">
    <property type="entry name" value="NONRIBOSOMAL PEPTIDE SYNTHETASE"/>
    <property type="match status" value="1"/>
</dbReference>